<feature type="region of interest" description="Disordered" evidence="1">
    <location>
        <begin position="49"/>
        <end position="70"/>
    </location>
</feature>
<keyword evidence="3" id="KW-1185">Reference proteome</keyword>
<dbReference type="AlphaFoldDB" id="A0A0S3SER9"/>
<dbReference type="EMBL" id="AP015039">
    <property type="protein sequence ID" value="BAT91291.1"/>
    <property type="molecule type" value="Genomic_DNA"/>
</dbReference>
<sequence>LYLKFKFKFNNDLNYTNCSDRVWRSPAKTLLVVLKTGWALKTGQTLLALPPPSPSRANEHLSKALQRSSQ</sequence>
<reference evidence="2 3" key="1">
    <citation type="journal article" date="2015" name="Sci. Rep.">
        <title>The power of single molecule real-time sequencing technology in the de novo assembly of a eukaryotic genome.</title>
        <authorList>
            <person name="Sakai H."/>
            <person name="Naito K."/>
            <person name="Ogiso-Tanaka E."/>
            <person name="Takahashi Y."/>
            <person name="Iseki K."/>
            <person name="Muto C."/>
            <person name="Satou K."/>
            <person name="Teruya K."/>
            <person name="Shiroma A."/>
            <person name="Shimoji M."/>
            <person name="Hirano T."/>
            <person name="Itoh T."/>
            <person name="Kaga A."/>
            <person name="Tomooka N."/>
        </authorList>
    </citation>
    <scope>NUCLEOTIDE SEQUENCE [LARGE SCALE GENOMIC DNA]</scope>
    <source>
        <strain evidence="3">cv. Shumari</strain>
    </source>
</reference>
<proteinExistence type="predicted"/>
<dbReference type="Proteomes" id="UP000291084">
    <property type="component" value="Chromosome 6"/>
</dbReference>
<evidence type="ECO:0000313" key="2">
    <source>
        <dbReference type="EMBL" id="BAT91291.1"/>
    </source>
</evidence>
<evidence type="ECO:0000313" key="3">
    <source>
        <dbReference type="Proteomes" id="UP000291084"/>
    </source>
</evidence>
<evidence type="ECO:0000256" key="1">
    <source>
        <dbReference type="SAM" id="MobiDB-lite"/>
    </source>
</evidence>
<gene>
    <name evidence="2" type="primary">Vigan.06G261000</name>
    <name evidence="2" type="ORF">VIGAN_06261000</name>
</gene>
<feature type="non-terminal residue" evidence="2">
    <location>
        <position position="1"/>
    </location>
</feature>
<accession>A0A0S3SER9</accession>
<name>A0A0S3SER9_PHAAN</name>
<protein>
    <submittedName>
        <fullName evidence="2">Uncharacterized protein</fullName>
    </submittedName>
</protein>
<organism evidence="2 3">
    <name type="scientific">Vigna angularis var. angularis</name>
    <dbReference type="NCBI Taxonomy" id="157739"/>
    <lineage>
        <taxon>Eukaryota</taxon>
        <taxon>Viridiplantae</taxon>
        <taxon>Streptophyta</taxon>
        <taxon>Embryophyta</taxon>
        <taxon>Tracheophyta</taxon>
        <taxon>Spermatophyta</taxon>
        <taxon>Magnoliopsida</taxon>
        <taxon>eudicotyledons</taxon>
        <taxon>Gunneridae</taxon>
        <taxon>Pentapetalae</taxon>
        <taxon>rosids</taxon>
        <taxon>fabids</taxon>
        <taxon>Fabales</taxon>
        <taxon>Fabaceae</taxon>
        <taxon>Papilionoideae</taxon>
        <taxon>50 kb inversion clade</taxon>
        <taxon>NPAAA clade</taxon>
        <taxon>indigoferoid/millettioid clade</taxon>
        <taxon>Phaseoleae</taxon>
        <taxon>Vigna</taxon>
    </lineage>
</organism>